<evidence type="ECO:0000256" key="1">
    <source>
        <dbReference type="ARBA" id="ARBA00004613"/>
    </source>
</evidence>
<feature type="signal peptide" evidence="8">
    <location>
        <begin position="1"/>
        <end position="24"/>
    </location>
</feature>
<comment type="subcellular location">
    <subcellularLocation>
        <location evidence="1 6">Secreted</location>
    </subcellularLocation>
</comment>
<keyword evidence="3 6" id="KW-0964">Secreted</keyword>
<proteinExistence type="inferred from homology"/>
<dbReference type="InterPro" id="IPR036470">
    <property type="entry name" value="Elicitin_sf"/>
</dbReference>
<evidence type="ECO:0000256" key="3">
    <source>
        <dbReference type="ARBA" id="ARBA00022525"/>
    </source>
</evidence>
<keyword evidence="8" id="KW-0732">Signal</keyword>
<keyword evidence="4 6" id="KW-0928">Hypersensitive response elicitation</keyword>
<dbReference type="HOGENOM" id="CLU_101202_1_0_1"/>
<dbReference type="SMART" id="SM01187">
    <property type="entry name" value="Elicitin"/>
    <property type="match status" value="1"/>
</dbReference>
<dbReference type="EMBL" id="GL376633">
    <property type="status" value="NOT_ANNOTATED_CDS"/>
    <property type="molecule type" value="Genomic_DNA"/>
</dbReference>
<feature type="compositionally biased region" description="Low complexity" evidence="7">
    <location>
        <begin position="133"/>
        <end position="150"/>
    </location>
</feature>
<dbReference type="Gene3D" id="1.10.239.10">
    <property type="entry name" value="Elicitin domain"/>
    <property type="match status" value="1"/>
</dbReference>
<evidence type="ECO:0000256" key="2">
    <source>
        <dbReference type="ARBA" id="ARBA00009544"/>
    </source>
</evidence>
<feature type="chain" id="PRO_5003867731" description="Elicitin" evidence="8">
    <location>
        <begin position="25"/>
        <end position="172"/>
    </location>
</feature>
<evidence type="ECO:0000313" key="9">
    <source>
        <dbReference type="EnsemblProtists" id="PYU1_T005237"/>
    </source>
</evidence>
<evidence type="ECO:0000256" key="5">
    <source>
        <dbReference type="ARBA" id="ARBA00023157"/>
    </source>
</evidence>
<accession>K3WJU5</accession>
<reference evidence="10" key="1">
    <citation type="journal article" date="2010" name="Genome Biol.">
        <title>Genome sequence of the necrotrophic plant pathogen Pythium ultimum reveals original pathogenicity mechanisms and effector repertoire.</title>
        <authorList>
            <person name="Levesque C.A."/>
            <person name="Brouwer H."/>
            <person name="Cano L."/>
            <person name="Hamilton J.P."/>
            <person name="Holt C."/>
            <person name="Huitema E."/>
            <person name="Raffaele S."/>
            <person name="Robideau G.P."/>
            <person name="Thines M."/>
            <person name="Win J."/>
            <person name="Zerillo M.M."/>
            <person name="Beakes G.W."/>
            <person name="Boore J.L."/>
            <person name="Busam D."/>
            <person name="Dumas B."/>
            <person name="Ferriera S."/>
            <person name="Fuerstenberg S.I."/>
            <person name="Gachon C.M."/>
            <person name="Gaulin E."/>
            <person name="Govers F."/>
            <person name="Grenville-Briggs L."/>
            <person name="Horner N."/>
            <person name="Hostetler J."/>
            <person name="Jiang R.H."/>
            <person name="Johnson J."/>
            <person name="Krajaejun T."/>
            <person name="Lin H."/>
            <person name="Meijer H.J."/>
            <person name="Moore B."/>
            <person name="Morris P."/>
            <person name="Phuntmart V."/>
            <person name="Puiu D."/>
            <person name="Shetty J."/>
            <person name="Stajich J.E."/>
            <person name="Tripathy S."/>
            <person name="Wawra S."/>
            <person name="van West P."/>
            <person name="Whitty B.R."/>
            <person name="Coutinho P.M."/>
            <person name="Henrissat B."/>
            <person name="Martin F."/>
            <person name="Thomas P.D."/>
            <person name="Tyler B.M."/>
            <person name="De Vries R.P."/>
            <person name="Kamoun S."/>
            <person name="Yandell M."/>
            <person name="Tisserat N."/>
            <person name="Buell C.R."/>
        </authorList>
    </citation>
    <scope>NUCLEOTIDE SEQUENCE</scope>
    <source>
        <strain evidence="10">DAOM:BR144</strain>
    </source>
</reference>
<keyword evidence="5 6" id="KW-1015">Disulfide bond</keyword>
<dbReference type="InParanoid" id="K3WJU5"/>
<evidence type="ECO:0000313" key="10">
    <source>
        <dbReference type="Proteomes" id="UP000019132"/>
    </source>
</evidence>
<dbReference type="AlphaFoldDB" id="K3WJU5"/>
<evidence type="ECO:0000256" key="6">
    <source>
        <dbReference type="RuleBase" id="RU368111"/>
    </source>
</evidence>
<keyword evidence="10" id="KW-1185">Reference proteome</keyword>
<dbReference type="Proteomes" id="UP000019132">
    <property type="component" value="Unassembled WGS sequence"/>
</dbReference>
<name>K3WJU5_GLOUD</name>
<dbReference type="GO" id="GO:0052040">
    <property type="term" value="P:symbiont-mediated perturbation of host programmed cell death"/>
    <property type="evidence" value="ECO:0007669"/>
    <property type="project" value="UniProtKB-UniRule"/>
</dbReference>
<sequence>MNALRFLLVATSALLSVCVQQTEAASCDLMRIFLLVKPLETDPNVVACIAATGYEMLPPAGPPTDAQFTKLCAASTCISALNTLQKMSIPDCTIDILGGLNIRQVFDGVVDRCALTKTNGNTSNGGSYANKVTSAPATASSTPTMAPAAKSTVPAPAAKATAEPTIEPQMCV</sequence>
<dbReference type="EnsemblProtists" id="PYU1_T005237">
    <property type="protein sequence ID" value="PYU1_T005237"/>
    <property type="gene ID" value="PYU1_G005226"/>
</dbReference>
<comment type="function">
    <text evidence="6">Induces local and distal defense responses (incompatible hypersensitive reaction) in plants from the solanaceae and cruciferae families. Elicits leaf necrosis and causes the accumulation of pathogenesis-related proteins. Might interact with the lipidic molecules of the plasma membrane.</text>
</comment>
<reference evidence="9" key="3">
    <citation type="submission" date="2015-02" db="UniProtKB">
        <authorList>
            <consortium name="EnsemblProtists"/>
        </authorList>
    </citation>
    <scope>IDENTIFICATION</scope>
    <source>
        <strain evidence="9">DAOM BR144</strain>
    </source>
</reference>
<evidence type="ECO:0000256" key="8">
    <source>
        <dbReference type="SAM" id="SignalP"/>
    </source>
</evidence>
<dbReference type="GO" id="GO:0005576">
    <property type="term" value="C:extracellular region"/>
    <property type="evidence" value="ECO:0007669"/>
    <property type="project" value="UniProtKB-SubCell"/>
</dbReference>
<evidence type="ECO:0000256" key="4">
    <source>
        <dbReference type="ARBA" id="ARBA00022978"/>
    </source>
</evidence>
<protein>
    <recommendedName>
        <fullName evidence="6">Elicitin</fullName>
    </recommendedName>
</protein>
<dbReference type="Pfam" id="PF00964">
    <property type="entry name" value="Elicitin"/>
    <property type="match status" value="1"/>
</dbReference>
<evidence type="ECO:0000256" key="7">
    <source>
        <dbReference type="SAM" id="MobiDB-lite"/>
    </source>
</evidence>
<dbReference type="OMA" id="CASSNCQ"/>
<dbReference type="InterPro" id="IPR002200">
    <property type="entry name" value="Elicitin"/>
</dbReference>
<comment type="similarity">
    <text evidence="2 6">Belongs to the elicitin family.</text>
</comment>
<dbReference type="eggNOG" id="ENOG502T2ZZ">
    <property type="taxonomic scope" value="Eukaryota"/>
</dbReference>
<feature type="region of interest" description="Disordered" evidence="7">
    <location>
        <begin position="125"/>
        <end position="150"/>
    </location>
</feature>
<reference evidence="10" key="2">
    <citation type="submission" date="2010-04" db="EMBL/GenBank/DDBJ databases">
        <authorList>
            <person name="Buell R."/>
            <person name="Hamilton J."/>
            <person name="Hostetler J."/>
        </authorList>
    </citation>
    <scope>NUCLEOTIDE SEQUENCE [LARGE SCALE GENOMIC DNA]</scope>
    <source>
        <strain evidence="10">DAOM:BR144</strain>
    </source>
</reference>
<organism evidence="9 10">
    <name type="scientific">Globisporangium ultimum (strain ATCC 200006 / CBS 805.95 / DAOM BR144)</name>
    <name type="common">Pythium ultimum</name>
    <dbReference type="NCBI Taxonomy" id="431595"/>
    <lineage>
        <taxon>Eukaryota</taxon>
        <taxon>Sar</taxon>
        <taxon>Stramenopiles</taxon>
        <taxon>Oomycota</taxon>
        <taxon>Peronosporomycetes</taxon>
        <taxon>Pythiales</taxon>
        <taxon>Pythiaceae</taxon>
        <taxon>Globisporangium</taxon>
    </lineage>
</organism>
<dbReference type="VEuPathDB" id="FungiDB:PYU1_G005226"/>
<dbReference type="SUPFAM" id="SSF48647">
    <property type="entry name" value="Fungal elicitin"/>
    <property type="match status" value="1"/>
</dbReference>